<dbReference type="EMBL" id="PQFF01000291">
    <property type="protein sequence ID" value="RHZ65086.1"/>
    <property type="molecule type" value="Genomic_DNA"/>
</dbReference>
<organism evidence="1 2">
    <name type="scientific">Diversispora epigaea</name>
    <dbReference type="NCBI Taxonomy" id="1348612"/>
    <lineage>
        <taxon>Eukaryota</taxon>
        <taxon>Fungi</taxon>
        <taxon>Fungi incertae sedis</taxon>
        <taxon>Mucoromycota</taxon>
        <taxon>Glomeromycotina</taxon>
        <taxon>Glomeromycetes</taxon>
        <taxon>Diversisporales</taxon>
        <taxon>Diversisporaceae</taxon>
        <taxon>Diversispora</taxon>
    </lineage>
</organism>
<protein>
    <submittedName>
        <fullName evidence="1">Uncharacterized protein</fullName>
    </submittedName>
</protein>
<dbReference type="Proteomes" id="UP000266861">
    <property type="component" value="Unassembled WGS sequence"/>
</dbReference>
<comment type="caution">
    <text evidence="1">The sequence shown here is derived from an EMBL/GenBank/DDBJ whole genome shotgun (WGS) entry which is preliminary data.</text>
</comment>
<keyword evidence="2" id="KW-1185">Reference proteome</keyword>
<accession>A0A397HU42</accession>
<reference evidence="1 2" key="1">
    <citation type="submission" date="2018-08" db="EMBL/GenBank/DDBJ databases">
        <title>Genome and evolution of the arbuscular mycorrhizal fungus Diversispora epigaea (formerly Glomus versiforme) and its bacterial endosymbionts.</title>
        <authorList>
            <person name="Sun X."/>
            <person name="Fei Z."/>
            <person name="Harrison M."/>
        </authorList>
    </citation>
    <scope>NUCLEOTIDE SEQUENCE [LARGE SCALE GENOMIC DNA]</scope>
    <source>
        <strain evidence="1 2">IT104</strain>
    </source>
</reference>
<gene>
    <name evidence="1" type="ORF">Glove_319g171</name>
</gene>
<name>A0A397HU42_9GLOM</name>
<evidence type="ECO:0000313" key="1">
    <source>
        <dbReference type="EMBL" id="RHZ65086.1"/>
    </source>
</evidence>
<evidence type="ECO:0000313" key="2">
    <source>
        <dbReference type="Proteomes" id="UP000266861"/>
    </source>
</evidence>
<sequence length="99" mass="11901">MPLSGEDSLSLSVMTNNSFRLLYCNSFRFLPKNLFDDGDDDIFLLSPIISLLHFLYHYHHHHHVHLISYQHQRQFLLNKKWLNFQTKLWCFINGHKSKT</sequence>
<proteinExistence type="predicted"/>
<dbReference type="AlphaFoldDB" id="A0A397HU42"/>